<name>A0A0U3CZS4_STRGL</name>
<dbReference type="GO" id="GO:0019310">
    <property type="term" value="P:inositol catabolic process"/>
    <property type="evidence" value="ECO:0007669"/>
    <property type="project" value="InterPro"/>
</dbReference>
<dbReference type="GO" id="GO:0009097">
    <property type="term" value="P:isoleucine biosynthetic process"/>
    <property type="evidence" value="ECO:0007669"/>
    <property type="project" value="TreeGrafter"/>
</dbReference>
<feature type="domain" description="Thiamine pyrophosphate enzyme central" evidence="5">
    <location>
        <begin position="244"/>
        <end position="378"/>
    </location>
</feature>
<dbReference type="GO" id="GO:0016823">
    <property type="term" value="F:hydrolase activity, acting on acid carbon-carbon bonds, in ketonic substances"/>
    <property type="evidence" value="ECO:0007669"/>
    <property type="project" value="InterPro"/>
</dbReference>
<evidence type="ECO:0000259" key="7">
    <source>
        <dbReference type="Pfam" id="PF02776"/>
    </source>
</evidence>
<accession>A0A0U3CZS4</accession>
<protein>
    <submittedName>
        <fullName evidence="8">3D-(3,5/4)-trihydroxycyclohexane-1,2-dione acylhydrolase (Decyclizing)</fullName>
    </submittedName>
</protein>
<evidence type="ECO:0000313" key="9">
    <source>
        <dbReference type="Proteomes" id="UP000064183"/>
    </source>
</evidence>
<dbReference type="PANTHER" id="PTHR18968:SF9">
    <property type="entry name" value="3D-(3,5_4)-TRIHYDROXYCYCLOHEXANE-1,2-DIONE HYDROLASE"/>
    <property type="match status" value="1"/>
</dbReference>
<sequence length="655" mass="69747">MSPTSPASPERSASPKAPTPTRRLTTAQALVAFLARQYTERDGRRQRLISATWGIFGHGNVAGIGQALVEAGHGGNGSAHRMPYLQGRNEQAMVHAAVGYARQSGRLSAQAVTTSIGPGATNLVTGAALATINRLPVLLLPGDTFATRPADPVLQQLEVPYAGDVSVNDCLRPVSRYFDRITRPVALIPAALQAMRVLADPAETGAVTLALPQDVQAEAYDWPEEFFAERDWHVRRPAPDAYELETAVRAIRSARRPLIVAGGGVRHSAAEETLAAFTAATRIPVASTQAGKGALRHDHPADVGGIGHTGTATADELARTADLVIGIGTRFSDFTTASGTLFADPAVRFLHLNITAFDAHKLAALPLVADARAGLEALTAALAGRGYRVDPAYETEYTGAKEAWEERVEASFATPDPTARPTQTQVLGLLDDLVTEEDILINAAGSLPGDLHKLWRTRSRDQYHVEYGYSCMGYEIPAAIGVLLAAGTGQRTRPVWALVGDGTYLMNPTEIVTAVQENLPLKLLILQNHGYASIGGLSASVGAERFGTAYRHRDPDGGFTGPPLPVDLAANAASLGLRVLRAATVDDLRKALSEARDAEGPTCVYVETETPDTVSGPPPAQAWWDVPVAETASRPAAVKAREEYDRQVAARRRHL</sequence>
<dbReference type="PANTHER" id="PTHR18968">
    <property type="entry name" value="THIAMINE PYROPHOSPHATE ENZYMES"/>
    <property type="match status" value="1"/>
</dbReference>
<dbReference type="CDD" id="cd07035">
    <property type="entry name" value="TPP_PYR_POX_like"/>
    <property type="match status" value="1"/>
</dbReference>
<dbReference type="GO" id="GO:0005948">
    <property type="term" value="C:acetolactate synthase complex"/>
    <property type="evidence" value="ECO:0007669"/>
    <property type="project" value="TreeGrafter"/>
</dbReference>
<evidence type="ECO:0000259" key="5">
    <source>
        <dbReference type="Pfam" id="PF00205"/>
    </source>
</evidence>
<dbReference type="GO" id="GO:0050660">
    <property type="term" value="F:flavin adenine dinucleotide binding"/>
    <property type="evidence" value="ECO:0007669"/>
    <property type="project" value="TreeGrafter"/>
</dbReference>
<dbReference type="GO" id="GO:0003984">
    <property type="term" value="F:acetolactate synthase activity"/>
    <property type="evidence" value="ECO:0007669"/>
    <property type="project" value="TreeGrafter"/>
</dbReference>
<dbReference type="AlphaFoldDB" id="A0A0U3CZS4"/>
<dbReference type="Pfam" id="PF02775">
    <property type="entry name" value="TPP_enzyme_C"/>
    <property type="match status" value="1"/>
</dbReference>
<dbReference type="GO" id="GO:0030976">
    <property type="term" value="F:thiamine pyrophosphate binding"/>
    <property type="evidence" value="ECO:0007669"/>
    <property type="project" value="InterPro"/>
</dbReference>
<keyword evidence="8" id="KW-0378">Hydrolase</keyword>
<dbReference type="Pfam" id="PF02776">
    <property type="entry name" value="TPP_enzyme_N"/>
    <property type="match status" value="1"/>
</dbReference>
<dbReference type="InterPro" id="IPR012000">
    <property type="entry name" value="Thiamin_PyroP_enz_cen_dom"/>
</dbReference>
<evidence type="ECO:0000256" key="1">
    <source>
        <dbReference type="ARBA" id="ARBA00007812"/>
    </source>
</evidence>
<dbReference type="Pfam" id="PF00205">
    <property type="entry name" value="TPP_enzyme_M"/>
    <property type="match status" value="1"/>
</dbReference>
<dbReference type="InterPro" id="IPR045229">
    <property type="entry name" value="TPP_enz"/>
</dbReference>
<feature type="domain" description="Thiamine pyrophosphate enzyme N-terminal TPP-binding" evidence="7">
    <location>
        <begin position="79"/>
        <end position="146"/>
    </location>
</feature>
<evidence type="ECO:0000256" key="4">
    <source>
        <dbReference type="SAM" id="MobiDB-lite"/>
    </source>
</evidence>
<evidence type="ECO:0000256" key="3">
    <source>
        <dbReference type="RuleBase" id="RU362132"/>
    </source>
</evidence>
<feature type="domain" description="Thiamine pyrophosphate enzyme TPP-binding" evidence="6">
    <location>
        <begin position="444"/>
        <end position="605"/>
    </location>
</feature>
<dbReference type="InterPro" id="IPR029061">
    <property type="entry name" value="THDP-binding"/>
</dbReference>
<dbReference type="SUPFAM" id="SSF52467">
    <property type="entry name" value="DHS-like NAD/FAD-binding domain"/>
    <property type="match status" value="1"/>
</dbReference>
<dbReference type="InterPro" id="IPR029035">
    <property type="entry name" value="DHS-like_NAD/FAD-binding_dom"/>
</dbReference>
<dbReference type="NCBIfam" id="TIGR04377">
    <property type="entry name" value="myo_inos_iolD"/>
    <property type="match status" value="1"/>
</dbReference>
<dbReference type="InterPro" id="IPR011766">
    <property type="entry name" value="TPP_enzyme_TPP-bd"/>
</dbReference>
<dbReference type="SUPFAM" id="SSF52518">
    <property type="entry name" value="Thiamin diphosphate-binding fold (THDP-binding)"/>
    <property type="match status" value="2"/>
</dbReference>
<dbReference type="GeneID" id="27782928"/>
<dbReference type="KEGG" id="sgb:WQO_11335"/>
<organism evidence="8 9">
    <name type="scientific">Streptomyces globisporus C-1027</name>
    <dbReference type="NCBI Taxonomy" id="1172567"/>
    <lineage>
        <taxon>Bacteria</taxon>
        <taxon>Bacillati</taxon>
        <taxon>Actinomycetota</taxon>
        <taxon>Actinomycetes</taxon>
        <taxon>Kitasatosporales</taxon>
        <taxon>Streptomycetaceae</taxon>
        <taxon>Streptomyces</taxon>
    </lineage>
</organism>
<evidence type="ECO:0000313" key="8">
    <source>
        <dbReference type="EMBL" id="ALU93892.1"/>
    </source>
</evidence>
<dbReference type="RefSeq" id="WP_010064902.1">
    <property type="nucleotide sequence ID" value="NZ_CP013738.1"/>
</dbReference>
<evidence type="ECO:0000259" key="6">
    <source>
        <dbReference type="Pfam" id="PF02775"/>
    </source>
</evidence>
<dbReference type="STRING" id="1172567.WQO_11335"/>
<evidence type="ECO:0000256" key="2">
    <source>
        <dbReference type="ARBA" id="ARBA00023052"/>
    </source>
</evidence>
<dbReference type="GO" id="GO:0009099">
    <property type="term" value="P:L-valine biosynthetic process"/>
    <property type="evidence" value="ECO:0007669"/>
    <property type="project" value="TreeGrafter"/>
</dbReference>
<proteinExistence type="inferred from homology"/>
<dbReference type="GO" id="GO:0000287">
    <property type="term" value="F:magnesium ion binding"/>
    <property type="evidence" value="ECO:0007669"/>
    <property type="project" value="InterPro"/>
</dbReference>
<dbReference type="Proteomes" id="UP000064183">
    <property type="component" value="Chromosome"/>
</dbReference>
<dbReference type="InterPro" id="IPR030817">
    <property type="entry name" value="Myo_inos_IolD"/>
</dbReference>
<dbReference type="EMBL" id="CP013738">
    <property type="protein sequence ID" value="ALU93892.1"/>
    <property type="molecule type" value="Genomic_DNA"/>
</dbReference>
<dbReference type="InterPro" id="IPR012001">
    <property type="entry name" value="Thiamin_PyroP_enz_TPP-bd_dom"/>
</dbReference>
<feature type="region of interest" description="Disordered" evidence="4">
    <location>
        <begin position="1"/>
        <end position="22"/>
    </location>
</feature>
<keyword evidence="2 3" id="KW-0786">Thiamine pyrophosphate</keyword>
<reference evidence="8 9" key="1">
    <citation type="journal article" date="2012" name="J. Bacteriol.">
        <title>Draft genome sequence of Streptomyces globisporus C-1027, which produces an antitumor antibiotic consisting of a nine-membered enediyne with a chromoprotein.</title>
        <authorList>
            <person name="Wang L."/>
            <person name="Wang S."/>
            <person name="He Q."/>
            <person name="Yu T."/>
            <person name="Li Q."/>
            <person name="Hong B."/>
        </authorList>
    </citation>
    <scope>NUCLEOTIDE SEQUENCE [LARGE SCALE GENOMIC DNA]</scope>
    <source>
        <strain evidence="8 9">C-1027</strain>
    </source>
</reference>
<dbReference type="Gene3D" id="3.40.50.1220">
    <property type="entry name" value="TPP-binding domain"/>
    <property type="match status" value="1"/>
</dbReference>
<gene>
    <name evidence="8" type="ORF">WQO_11335</name>
</gene>
<comment type="similarity">
    <text evidence="1 3">Belongs to the TPP enzyme family.</text>
</comment>
<dbReference type="Gene3D" id="3.40.50.970">
    <property type="match status" value="2"/>
</dbReference>